<reference evidence="1 2" key="1">
    <citation type="submission" date="2015-09" db="EMBL/GenBank/DDBJ databases">
        <title>Draft genome of the parasitic nematode Teladorsagia circumcincta isolate WARC Sus (inbred).</title>
        <authorList>
            <person name="Mitreva M."/>
        </authorList>
    </citation>
    <scope>NUCLEOTIDE SEQUENCE [LARGE SCALE GENOMIC DNA]</scope>
    <source>
        <strain evidence="1 2">S</strain>
    </source>
</reference>
<protein>
    <submittedName>
        <fullName evidence="1">Uncharacterized protein</fullName>
    </submittedName>
</protein>
<dbReference type="AlphaFoldDB" id="A0A2G9U0H1"/>
<dbReference type="EMBL" id="KZ350545">
    <property type="protein sequence ID" value="PIO63771.1"/>
    <property type="molecule type" value="Genomic_DNA"/>
</dbReference>
<accession>A0A2G9U0H1</accession>
<dbReference type="Proteomes" id="UP000230423">
    <property type="component" value="Unassembled WGS sequence"/>
</dbReference>
<evidence type="ECO:0000313" key="1">
    <source>
        <dbReference type="EMBL" id="PIO63771.1"/>
    </source>
</evidence>
<keyword evidence="2" id="KW-1185">Reference proteome</keyword>
<sequence>MIILLKGLSEVREREPNNFHVLGMRHGKIARHGVNQPANNGIRSAHKNAVSHDVNVIQVSSETVQGTANHFHNANFIVVNNNVEPSDVLIKCSSFPEDSSYPVTLGDACVRLELPY</sequence>
<evidence type="ECO:0000313" key="2">
    <source>
        <dbReference type="Proteomes" id="UP000230423"/>
    </source>
</evidence>
<proteinExistence type="predicted"/>
<gene>
    <name evidence="1" type="ORF">TELCIR_14620</name>
</gene>
<organism evidence="1 2">
    <name type="scientific">Teladorsagia circumcincta</name>
    <name type="common">Brown stomach worm</name>
    <name type="synonym">Ostertagia circumcincta</name>
    <dbReference type="NCBI Taxonomy" id="45464"/>
    <lineage>
        <taxon>Eukaryota</taxon>
        <taxon>Metazoa</taxon>
        <taxon>Ecdysozoa</taxon>
        <taxon>Nematoda</taxon>
        <taxon>Chromadorea</taxon>
        <taxon>Rhabditida</taxon>
        <taxon>Rhabditina</taxon>
        <taxon>Rhabditomorpha</taxon>
        <taxon>Strongyloidea</taxon>
        <taxon>Trichostrongylidae</taxon>
        <taxon>Teladorsagia</taxon>
    </lineage>
</organism>
<name>A0A2G9U0H1_TELCI</name>